<evidence type="ECO:0000313" key="4">
    <source>
        <dbReference type="Proteomes" id="UP000179807"/>
    </source>
</evidence>
<feature type="region of interest" description="Disordered" evidence="1">
    <location>
        <begin position="1831"/>
        <end position="1851"/>
    </location>
</feature>
<name>A0A1J4JQH4_9EUKA</name>
<dbReference type="InterPro" id="IPR001394">
    <property type="entry name" value="Peptidase_C19_UCH"/>
</dbReference>
<feature type="domain" description="USP" evidence="2">
    <location>
        <begin position="1106"/>
        <end position="1372"/>
    </location>
</feature>
<organism evidence="3 4">
    <name type="scientific">Tritrichomonas foetus</name>
    <dbReference type="NCBI Taxonomy" id="1144522"/>
    <lineage>
        <taxon>Eukaryota</taxon>
        <taxon>Metamonada</taxon>
        <taxon>Parabasalia</taxon>
        <taxon>Tritrichomonadida</taxon>
        <taxon>Tritrichomonadidae</taxon>
        <taxon>Tritrichomonas</taxon>
    </lineage>
</organism>
<dbReference type="GO" id="GO:0004843">
    <property type="term" value="F:cysteine-type deubiquitinase activity"/>
    <property type="evidence" value="ECO:0007669"/>
    <property type="project" value="InterPro"/>
</dbReference>
<dbReference type="Proteomes" id="UP000179807">
    <property type="component" value="Unassembled WGS sequence"/>
</dbReference>
<dbReference type="EMBL" id="MLAK01000915">
    <property type="protein sequence ID" value="OHT01369.1"/>
    <property type="molecule type" value="Genomic_DNA"/>
</dbReference>
<comment type="caution">
    <text evidence="3">The sequence shown here is derived from an EMBL/GenBank/DDBJ whole genome shotgun (WGS) entry which is preliminary data.</text>
</comment>
<feature type="compositionally biased region" description="Basic and acidic residues" evidence="1">
    <location>
        <begin position="1837"/>
        <end position="1851"/>
    </location>
</feature>
<reference evidence="3" key="1">
    <citation type="submission" date="2016-10" db="EMBL/GenBank/DDBJ databases">
        <authorList>
            <person name="Benchimol M."/>
            <person name="Almeida L.G."/>
            <person name="Vasconcelos A.T."/>
            <person name="Perreira-Neves A."/>
            <person name="Rosa I.A."/>
            <person name="Tasca T."/>
            <person name="Bogo M.R."/>
            <person name="de Souza W."/>
        </authorList>
    </citation>
    <scope>NUCLEOTIDE SEQUENCE [LARGE SCALE GENOMIC DNA]</scope>
    <source>
        <strain evidence="3">K</strain>
    </source>
</reference>
<dbReference type="InterPro" id="IPR018200">
    <property type="entry name" value="USP_CS"/>
</dbReference>
<dbReference type="PROSITE" id="PS50235">
    <property type="entry name" value="USP_3"/>
    <property type="match status" value="1"/>
</dbReference>
<dbReference type="RefSeq" id="XP_068354505.1">
    <property type="nucleotide sequence ID" value="XM_068493787.1"/>
</dbReference>
<dbReference type="InterPro" id="IPR038765">
    <property type="entry name" value="Papain-like_cys_pep_sf"/>
</dbReference>
<dbReference type="GO" id="GO:0005829">
    <property type="term" value="C:cytosol"/>
    <property type="evidence" value="ECO:0007669"/>
    <property type="project" value="TreeGrafter"/>
</dbReference>
<proteinExistence type="predicted"/>
<dbReference type="PANTHER" id="PTHR24006:SF827">
    <property type="entry name" value="UBIQUITIN CARBOXYL-TERMINAL HYDROLASE 34"/>
    <property type="match status" value="1"/>
</dbReference>
<keyword evidence="4" id="KW-1185">Reference proteome</keyword>
<dbReference type="OrthoDB" id="289038at2759"/>
<sequence>MAVFICEKICIYDTQKYSFFLSHILFHEMSDTVQDFRKWTKDFISFLGKGNYAQFSTFLPTIEAMIDDYMENFTLLPPNEDHTLEFLYEFIPEAVSLLLRVVSLKQSELENVINFFIKISLLCLFQIDQSDFKLNKTLKNIFNSEKYMYKQPKGQQFLLLCQLFVSYDCYQRLIDRCESTLPHLKHIALLFSIRKKIDPYLTLEFSEALSVLPIFIQQLQGESLRNIESVKIKQTFTKYIYPYISPTSKIDFTPLFKFSEHLIRTPYLDKQLAGIEILSTYLTKSETKNECFKTWIKDNAKFLNYIIDNDFHVEFIKSTKVFFKSLSTFHLLTLEMINKMYGNSCKMNKEERTHMYDIIISNLSTYKRDDILSFIKKPNIDPVILTFFFNDIQFYQNKENRKIIQLCISTLFKLNAQNEILKVLNPTTREIILKEALHFEEKYNLDMIFAVLSKLIQTSQYTSKEFGGNFIQTILNNYLLSTTFSFSILTEYYKKTKTSLDIKEFTIIYEIQNDDFWNFLSNLMKNNPNRPMTPIVYDSLTQIIESYDFSNASPSFITFLRYFLISKSYQQSYLMGHSINFDTFAFRRFPKLYVPILIKLLFCSKEKEMSSDLLLEFCTKFDPKQQPINEIYMIFRDHLIPKLKDKLSNTEFYIIDFIYKVLYKLENDLILEDYGKRRQCELHEKACELILHFKDSKDNILIHSSLDISCDDLLKRIRFISNNPKASAKYLNIEIKGDIPLKNKSIENKSDIFVSDTISFTKKPQILSILLSETDFPNHLFTILKTNSNDEKLLKATWILLQFLPSISKLNINISESENDYVLAYYLQVLNSNSSFEHFDSLKQIFISRKYQKSDCEVIETFLHFFDKKTAKSFKAIATPLFECINGKDQKLRKLAIKLLSKITQLNSHSPKILQIHLESVIEMFVNSNNETGKKIYKISMNLENKIPLFTGLLQKIPFTKGNEVLLFNAIYRIWEKLIDSNDDDSEDEENEKTKQNGCEIPFELLVEKCIVLANHHNIKIQWLCEMISHASSQIPEKSKIQKKINDFYSVLINRFYIQDDTSIVYSLISYAKKNHYLDDKFYEIFMKPNMHFNMSMTKYPKTDFPGLENLGATCFISSIIQPLFYILPLRKVSIENSNILKNIFLDMMVTQKGFAKMKTFVEQFNDVIDTNRQQDCVEFFLILAERISKEANLFFRGFLSNHYDDCVVNNEEFYSLSVNVKGIECLEESLKVLFDHSIINDKQKYMKITQLPPVLAIHLKRFEYNLKANAKTKISSKFTFPFEIDITPYCVNRSNPKNHGQYQLYAVVLHNGHADGGHYTAVVNINGKWIEFNDKKSHEITIEELKNMSYGSQDPKKAYDRSAYVLLYKQVNNKSKNELNEEIDFLPYISKIERKEHLCLYDENIKKFALNANIKIAISYFFNIYCHSTFTDAAEVVLKLTKTINESGYESELFDFLAKNDSQFIEIFLRSKSNLIIGNLRNFILSYQTYTKNERLFKFLDNLLNKNKLNAFVSRPEKFDTIAHLFLNYVLNNTETPIQENWGQKLCEIIEFFAKSIPESRHQNIRLIDFLKTIKLLNIIKSEKSFEILEKNIKFITANPFNSFALLELYESRPILQLLKTSELLLNFIIGLVECGAPNEQIEPFMIAAVKKYDISNSFKSFLRSSPTLSCNLPTFILQNYEKYILPELLSPKNDIRLKAEHLTYDLFVEVKPPRNIPQYSNSKSSNSKKPSEKLMNFAEKSNSLIDEAIKIKRYDIYILESFLRVLKWIVKRTQIPFVEKCLELYTMINSKNSNKNPDKNYLRLMEVFKVMNLKNIKIVENNITSENNKINNGVRDSENCKDSENSKNSENLEGKKKLLYVDDVIENSLRFGKHDNLNQSIFKLLENIEDIERLKKIYQTTKFVEFFEKQNEIRQDIFLFEKLYKPTFTKVLPVSKIYQKKSLEIIEKAISFEKEQPLTSFLCESIYEKLPETFILNVNKWIFECFQRNLKALNYHYVVIYMVKSMHDSKRVVNTEVLFTDNKLQSVFQKMKNQCILTTKEKNIMFKWIIELIKNSSSLIIELTEILFQFISNITENNCLEYNIFINWYFHTIATFKKFDHVDNFMMNVFPHLKISYWLELPLMDFLRNNFKNVEKSLDIVAKEVLLNTCVYYPNRKNYLFLQNYLNVTKTEKIEEMLSEIYKGNESNKILVSNLDKIAQIKPELSNFIKFLKKKK</sequence>
<accession>A0A1J4JQH4</accession>
<gene>
    <name evidence="3" type="ORF">TRFO_07618</name>
</gene>
<dbReference type="InterPro" id="IPR028889">
    <property type="entry name" value="USP"/>
</dbReference>
<dbReference type="SUPFAM" id="SSF54001">
    <property type="entry name" value="Cysteine proteinases"/>
    <property type="match status" value="1"/>
</dbReference>
<dbReference type="GeneID" id="94828491"/>
<dbReference type="Pfam" id="PF00443">
    <property type="entry name" value="UCH"/>
    <property type="match status" value="1"/>
</dbReference>
<dbReference type="GO" id="GO:0016579">
    <property type="term" value="P:protein deubiquitination"/>
    <property type="evidence" value="ECO:0007669"/>
    <property type="project" value="InterPro"/>
</dbReference>
<protein>
    <recommendedName>
        <fullName evidence="2">USP domain-containing protein</fullName>
    </recommendedName>
</protein>
<dbReference type="GO" id="GO:0005634">
    <property type="term" value="C:nucleus"/>
    <property type="evidence" value="ECO:0007669"/>
    <property type="project" value="TreeGrafter"/>
</dbReference>
<dbReference type="InterPro" id="IPR050164">
    <property type="entry name" value="Peptidase_C19"/>
</dbReference>
<dbReference type="PANTHER" id="PTHR24006">
    <property type="entry name" value="UBIQUITIN CARBOXYL-TERMINAL HYDROLASE"/>
    <property type="match status" value="1"/>
</dbReference>
<evidence type="ECO:0000313" key="3">
    <source>
        <dbReference type="EMBL" id="OHT01369.1"/>
    </source>
</evidence>
<dbReference type="PROSITE" id="PS00972">
    <property type="entry name" value="USP_1"/>
    <property type="match status" value="1"/>
</dbReference>
<dbReference type="PROSITE" id="PS00973">
    <property type="entry name" value="USP_2"/>
    <property type="match status" value="1"/>
</dbReference>
<dbReference type="VEuPathDB" id="TrichDB:TRFO_07618"/>
<dbReference type="Gene3D" id="3.90.70.10">
    <property type="entry name" value="Cysteine proteinases"/>
    <property type="match status" value="1"/>
</dbReference>
<evidence type="ECO:0000256" key="1">
    <source>
        <dbReference type="SAM" id="MobiDB-lite"/>
    </source>
</evidence>
<evidence type="ECO:0000259" key="2">
    <source>
        <dbReference type="PROSITE" id="PS50235"/>
    </source>
</evidence>